<dbReference type="eggNOG" id="KOG3610">
    <property type="taxonomic scope" value="Eukaryota"/>
</dbReference>
<feature type="signal peptide" evidence="1">
    <location>
        <begin position="1"/>
        <end position="29"/>
    </location>
</feature>
<feature type="domain" description="IPT/TIG" evidence="2">
    <location>
        <begin position="3955"/>
        <end position="4039"/>
    </location>
</feature>
<proteinExistence type="predicted"/>
<evidence type="ECO:0000313" key="4">
    <source>
        <dbReference type="Proteomes" id="UP000001357"/>
    </source>
</evidence>
<name>A9UTX2_MONBE</name>
<dbReference type="InterPro" id="IPR031148">
    <property type="entry name" value="Plexin"/>
</dbReference>
<dbReference type="PROSITE" id="PS51257">
    <property type="entry name" value="PROKAR_LIPOPROTEIN"/>
    <property type="match status" value="1"/>
</dbReference>
<feature type="domain" description="IPT/TIG" evidence="2">
    <location>
        <begin position="5476"/>
        <end position="5563"/>
    </location>
</feature>
<feature type="domain" description="IPT/TIG" evidence="2">
    <location>
        <begin position="616"/>
        <end position="704"/>
    </location>
</feature>
<feature type="domain" description="IPT/TIG" evidence="2">
    <location>
        <begin position="4846"/>
        <end position="4932"/>
    </location>
</feature>
<dbReference type="SMART" id="SM00710">
    <property type="entry name" value="PbH1"/>
    <property type="match status" value="22"/>
</dbReference>
<feature type="domain" description="IPT/TIG" evidence="2">
    <location>
        <begin position="6878"/>
        <end position="6960"/>
    </location>
</feature>
<feature type="domain" description="IPT/TIG" evidence="2">
    <location>
        <begin position="797"/>
        <end position="883"/>
    </location>
</feature>
<accession>A9UTX2</accession>
<feature type="domain" description="IPT/TIG" evidence="2">
    <location>
        <begin position="1614"/>
        <end position="1700"/>
    </location>
</feature>
<feature type="domain" description="IPT/TIG" evidence="2">
    <location>
        <begin position="3599"/>
        <end position="3690"/>
    </location>
</feature>
<feature type="domain" description="IPT/TIG" evidence="2">
    <location>
        <begin position="7099"/>
        <end position="7181"/>
    </location>
</feature>
<protein>
    <recommendedName>
        <fullName evidence="2">IPT/TIG domain-containing protein</fullName>
    </recommendedName>
</protein>
<feature type="domain" description="IPT/TIG" evidence="2">
    <location>
        <begin position="3692"/>
        <end position="3776"/>
    </location>
</feature>
<dbReference type="Proteomes" id="UP000001357">
    <property type="component" value="Unassembled WGS sequence"/>
</dbReference>
<evidence type="ECO:0000313" key="3">
    <source>
        <dbReference type="EMBL" id="EDQ91321.1"/>
    </source>
</evidence>
<feature type="domain" description="IPT/TIG" evidence="2">
    <location>
        <begin position="1528"/>
        <end position="1612"/>
    </location>
</feature>
<feature type="domain" description="IPT/TIG" evidence="2">
    <location>
        <begin position="6618"/>
        <end position="6701"/>
    </location>
</feature>
<feature type="domain" description="IPT/TIG" evidence="2">
    <location>
        <begin position="3239"/>
        <end position="3325"/>
    </location>
</feature>
<feature type="domain" description="IPT/TIG" evidence="2">
    <location>
        <begin position="506"/>
        <end position="590"/>
    </location>
</feature>
<sequence>MRRHGTTSYWTWCLLAACLLTFAPLNTKADCVGVNITSVEPRIGLPGTRVTVHGCGLDDANIVKLVLASDGDSVGEGQEFLTADFDAASNDTAILVTVKALAPTDIFGPAGDVALFDSTTALSTLVNESEFAFQVLRSFTIEPAVDAVEVQDGTRVTMDIEFGEAWASAESIDTFLLADSVPAMVESRRLLSRRFGFVKYEFVLRAGLAAPGTFGQSIVVTAQDGATTTYTEFNVTYVEAGNITSVVPESGIYGTTVTLTGHALFGAVGGSGVDTISINGQEALAISSETATEVVFRVGHSIGTLQENATLQIVATDGSRTTLANVFDRLLDSNVTSVEPPAAQVGRLVTLTGERLLGIDPAATLTSLTVGDEEAVAGIVSQTADTVVFVVPAAAAAGNYPLAGESSDDSILISPLNLTVAAISAATPVSGQQGTRITLDGVGLLSGGAALSSASVGGVTATVLNASASQVILVLGSGAPGVAEIVLVADNGYNVSDDTLFSYSPRSTITSVEPTSGQQGTRISVHGTTLLGGGTNITSAVVDGAPAEVDFANDTLVVLVASSNPPGEGDVTITADTGAVATLVDGFIYIPEGTVSTVTPTSGGYGTSGCPCFRVPPRASHPRLFTIFAWLVGTIITVLGTRLTTLGDNVTDATVGGIAAEVLNASSTFAVLRVGNQTQAQVAAPIVLTSDVGTQATGGVFDYIDPPVITLVSPSVAVTGSEIKITGNRLTCGGAGVLSATLAGVPVTTISEDTSSLVTVVAGQNPNPDGNTTGDVVLFCSNGATVFASGLFRYQPDGNITNVEPSSGQYGTRVTIRGLELLGNPPSTLRSVKLAGVEATVVSATDAEVVVAAGPSFFARQGDVVIETRTGAIFRSPNAFEYIPEGTVFSVTPSSGQIATLVTLTGSSLRGGGASIAQLTLGGINVTDLRNETDSLIIFAVPNMTESATARDIVITSDTGASVIRNRAFTVLEPGIITSISPESGTHGTYVTTVGERLLGNGATVTLGGIEALELVHGNDTVVVFRVGDNERDTSAATNLVITAASGPATVYSGNWTWINSSVVSAISPTSGQRATRVTLTGTSLLGSGSTISQVSFGAVNSTVVHSNDTSIVVLLGPNGALAGNVSVTIEADTGALAFVAEPFLLLAQGTITSFVPTSGTRGTRITVFGENLLAGADNLTSIVANGQALTPLHINDTVIVAAVPIAAAASSGPIRLTLTSGAEVESTSDFTFLPPATFTAVNPTSGVQGTRVTLQGTGLLGGAATATVYMGLTMAQIDGNASDTEIVIITPAVPPGDYTFAVEGDTGATITANDNFTYGVDGIISVDRDTYCNRYDYRLGYAGQCSSRPHISNNRRRYRRACTRVTISGSSLFGNGTAITYVTINGINASAIEFANQTVVVVVAGYSPTATAAGDVLVVADSGAEVTEQAAFTYVSAAVITAVQPPGLQIGKRITITGTNLFSGASNISRVSIDNQDVQTILSISSTEIVIRSPAGLEGSAATVRIEATSGAFVEAAALASFEAPSTITSVTPLRGMNGTSVTVLGTHLFGVSNGTTITVATLADVDARVQFENQSMVILLAGEGASLNGSITLEADSGARVVATDTFEYVATPEIVAISPASGVTGTRVTLSGVELLGGSEVSPTVELAGLSARVLSFNATSIVLEAGAGVLESGVAVIRSANGGVIHSDPSVNFTFVNSSEIMSVTPLSGQGGVLVTIQGTAMLAGGSSIASVQLAGIAATILPGAANDTYIIVSAGPNPTGNATNGSVIVTSDNGAVTSFETFFYLQSGVISLVEPASGQVGTYVTISGRDLTAGGSNIVNATVGGFEASVIAQNDTLVILRLGQGPAFSGGTTQVSSELRLISDLSSFVVAPDPFVYLEPGEVLLVDNPRGQGGLEIKLFGTNLCGNGATDVANATIVGVPVTSVTADQNCQIVTLVAAFNDIAADETGDIVVEGDTGAVVTATNAFTYVPPSVIESISPDVARGGDQVTITGVSLYGGGSSVEFVTFAGIPALIESFNRTVIIATVGEGPRSVDTHIGDVAITTDVNVVITKANGFAYSMVTAITPAYGQQGTLVTIRGHGLSGGGLEIVGVSLINIEATIRAANDTFILVEAAAHSISSAQSGLARITLNDTRTVISESGTSAQFQYEFQYRPTGRITSVTPGRGTGDSIVTISGTQLFGHATALNQVLFNETVVEISNATAPNTSQIVVVAPNHTAGVVDIRVEASSGAYIALEKAFEYLAPANIDSVVPSSIHAGTRVTISGTSLLAGASSLSSVTLAGVAVESIVSATESSVVAVAAASPAAVVGGNAVLVSNNGAQVSLAGVVDYVAPGVVTSIEPARVTAGTLVTIVGTTLLGGSAANPLPTVELGGHVAAVQSANETMIVVIAPTAPDGSSNISIIAASGAEVTHGDAFYVYVSAPVVSRVEPVQGQVGTIITIVGEQLFGGADEKPTAVVIGGTPVASIDSNSNNTHVIVTLAEPAVIGPANISLTSANGAPIVESDTSLFTYLVAGEITNVQPATGTRGTRVVLEGTNLDLGSTVTRVLLGGSVITDFDVAAGAGQIVLTAPAGTAGGPVSVIIETEHGATATLASSWTFVPAGVISSIAPASGQGGALVTITGTSLLGGASNVSHVLVDGINVTRIESLSNTEIVVEVAVQPAGDVTGVEGSVRVVADSGAFVESLGFTYTPAPIVTSVEPLQGQKGTRVTISGSNLRQGASAVSAVLLAGRSATVISEDDSEVVVEAPDGTALGPLPVAVQASSGASVLSDIATANFTFLERGVVSNVEPSSGGRGSRVTLSGTNLFGGAAAQPTSVTIGGVATSIVSANDTVVVVVVGIVPAADGAAALEVVGSAGADIDETVTFEFLTPGVLNSVAPAIGVFGTRVTLQGTDLLGDGNSVLDVLLNGVSAWEVESSSQTEIVVRAPYSATGSAAPGEVRIISDTGIVTTRASAFSFGSPPVIAGSDPASGVNGTEVLIYGSHLKAHGTAPQEAQSVSLAGIAATIVSANDVFLRVVAGDGAAGTTGPIIVETLSGAVINSSTTGITFTYVSEANVTAVQPAQGAYRTLVTLQGESLLQGAARVTRVSMAGALATVMSFNDTQIVVQAGVPANEDEITGDIVVEYDTGARLVVDDGFTYVSSPTITDVVPARGVENTRVTISGVSLGAGGEVIGVTLAGVATTIESAGNSTYLIVRAGASPAAGGRLGAVVITSSNGARVERAGGFRYVATPVVTSVSPAAGILGTRVTIQGTNLLAGASTLEGVSLGGVDVLTIVSVSDTQVIVEAGHGLAASDVDVVLTSVDGGSVTGAGAWTYLTPGEIQEVLPSYGGRGTRVTLTGVSLLGGTNTTLTAAKLGSVPIEIVFQNDTQVVLRLEATSGQLPVTGSVYDVILEASSGARIVKEDALSLNATGVLQSVTPTSGTTGTRVTLTGTALVASGSDLSSVTIAGVATTVESASSTEIVIRLPAGVAPTFGAAIEILSASGSYIRNASVFNRLEDGVIRSILPSYGASGSVVTLSGFRLFGGATGVSYVTLAGVNATVLSSSNDVIVVRAEQGLSAGSPPSPVTIFASSGAIIHNASDIAFEYVETAVIASVTPASARPGAIVTIHGSALLRAGTAASFVEVGGINASEIFSAQSNDTRVVVRIGDFAGPVPTETSVTIALDSGASVTSPADVFEYLAAGNVTSVQPPSGLSGTVVTVTGFGFFSGGTAVSSIVLGGVEVESSFANDTMLVFVAGDGVTGNSSIIVTSDTGATFEADNVYEFVADSEIELIEPARGSWGVRVTISGRNFHIGGANVDQVLLGGVVASIISQSTTRVMVRAGQAVSTGLGDVVLELENGARLRKSRAWLEEQPSEIIAISPSNGTQGTRLTIAGQHLLGETVAANNDIQTVFLGDIEVEPSFVNSTMVVLRVPARAAGIVNVTLETTLGGLSFASEGFTFLDLPSISAFTPVNGQAQTRVTVSGVNLLGGGVTLASATLAGVAATPVAGYNESSIILIVPDALGSGPVRIEADTGAFVQSTSNFTFLDRGSITNVQPERGVAGTTVTIIGTGLLGGGTSFDMIKLANVSVATIHAGSNDTYLVVEAGDAFGGFAGSVQIYADTGALVEGQTFEYIEEGAIASIIPASGRWNTLITILGEGLLSGSDLAQLTLAGVDATPITWNNTQIVARAGVGPASELTGQVRIVATTGATVVGNSSVAFTYVSEGRIDAVSPNSGRAGVEVAFAGVNLCGGGNRIVQVFLADFEANVSSDSCSLPKAIVGNLNTPGVGSVLLVADTGAKLEKAAAWTQLGDGTISGITPSKAQSGESVTIRGDAMYTGSINDVRVRLSGIDAVVQTSLSNSSYIIATVPNGPSSLETATGDVIVQTSSLLVTRLVNGFTYSIMRNFQPSSGMEGTRVTVTGVALTGNDGTLVGATVNGIAALIEHQNDTLVVLKLGAQATVTDLSSTVVFTTATQTVSSSNVPASLRKSFTYKPPGVVASVNPAIGLPGTRITLVGTNMFGYGSALTSVTLDGAPAVVVGSSNTSHIIVDVPAGGTGESDLIITSDTGATVKRERAFEYLAPANIDSVVPSSIHAGTRVTISGTSLLAGASSLSSVTLAGVAVESIVSATESSVVAVAAASPAAVVGGNAVLVSNNGAQVSLAGVVDYVAPGVVTSIEPARVTAGTLVTIVGTTLLGGSAANPLPTVELGGHVAAVQSANETMIVVIAPTAPDGSSNISIIAASGAEVTHGDAFYVYVSAPVVSRVEPVQGQVGTIITIVGEQLFGGADEKPTAVVIGGTPVASIDSNSNNTHVIVTLAEPAVIGPANISLTSANGAPIVESDTSLFTYLVAGEITNVQPATGTRGTRVVLEGTNLDLGSTVTRVLLGGSVITDFDVAAGAGQIVLTAPAGTAGGPVSVIIETEHGATATLASSWTFVPAGVISSIAPASGQGGALVTITGTSLLGGASNVSHVLVDGINVTRIESLSNTEIVVEVAVQPAGDVTGVERSVRVVADSGAFVESLGFTYTPAPIVTSVEPLQGQKGTRVTISGSNLRQGASAVSAVLLAGRSATVISEDDSEVVVEAPDGTALGPLPVAVQASSGASVLSDIATANFTFLERGVVSNVEPSSGGRGSRVTLSGTNLFGGAAAQPTSVTIGGVATSIVSANDTVVVVVVGIVPAADGAAALEVVGSAGADIDETVTFEFLTPGVLNSVAPAIGVFGTRVTLQGTDLLGDGNSVLDVLLNGVSAWEVESSSQTEIVVRAPYSATGSAAPGEVRIISDTGIVTTRASAFSFGSPPVIAGSDPASGVNGTEVLIYGSHLKAHGTAPQEAQSVSLAGIAATIVSANDVFLRVVAGDGAAGTTGPIIVETLSGAVINSSTTGITFTYVSEANVTAVQPAQGAYRTLVTLQGESLLQGAARVTRVSMAGALATVMSFNDTQIVVQAGVPANEDEITGDIVVEYDTGARLVVDDGFTYVSSPTITDVVPARGVENTRVTISGVSLGAGGEVIGVTLAGVATTIESAGNSTYLIVRAGASPAAGGRLGAVVITSSNGARVERAGGFRYVATPVVTSVSPAAGILGTRVTIQGTNLLAGASTLEGVSLGGVDVLTIVSVSDTQVIVEAGHGLAASDVDVVLTSVDGGSVTGAGAWTYLTPGEIQEVLPSYGGRGTRVTLTGVSLLGGTNTTLTAAKLGSVPIEIVFQNDTQVVLRLEATSGQLPVTGSVYDVILEASSGARIVKEDALSLNATGVLQSVTPTSGTTGTRVTLTGTALVASGSDLSSVTIAGVATTVESASSTEIVIRLPAGVAPTFGAAIEILSASGSYIRNASVFDWLSEGVVTDVAPARGFAETLITLSGRSLLLGGASSALSATFNGDSLEVVAAFDQAVVVRFPQTSATEINSSVVLSRVDGAYASSSVITLLASPTIISVAPQNATAGALVTLEGSNLLGGATGIFSVLLGSTSATLTSASEERIVFSVPSGLTPEAYNVTVRNTNNGVFVSPIALRVGHISTIESIVPFSAHPSVIVTILGNNLDPATLAFVQLGGVNATILNANSTAIVVRVPVRAAGLAAVSLHRSSGAVNSEANLFRFLASASIAAVTPPRGSLGTRVTIDGQNLLLGGAVSAVQLGAVPVRDLISTSNSRVVVSSNNTMAGANLLLRIESTSGGFVELSAAWNATAAGQISSLSQDVGVGGTRLMVVGQDLVAEGLLPVAVSIGDLACTIIDSTDRHNIVIELPAATTGTYEGVSVVADSGAVVENATLAVTILPEPQIISIEPISAQLGTQVTLHGTHLLMGGTSVASLNLSTAGADLIFINDTMLVLTVKEDVDAVTVQSISYTVDTFASHTSTTTFTQQIAGAVNTVFPTSGTEGTRVTLSGEALDGYGNEVALALHGSSPVTILSQNASVLVVEMPASFASDENFTLVADTGAVVRSSVPFARLDAATVAAISPAEGQLGTFVNISGANLLQGGVAVATIELATATMEVLSATEDLLQLRVAQAKAAGQAGGLVYQMDTGARIALASPTFTFVSANSIAIVTPDQGAASTVVTIVGSLCTGSASVSGVYFGTFAAPISSSACNRVVVTAPATGLNSSVDVMVESSSGARVSAVAGFTYLSDGAINSVEPNAGQAGSRVTIQGERLLSGSTTRPDVLFGTARVAADAYNDTFIVATVPAGAGRTDVAVESESGVAIRLLDAWTYSTIASVNPNSGQGSTLVTLLGVALQAGGSSVVGVTFGTTAGNVEFDNETIVVARVGEDAVLSDTPVDITLTMNNGQAVVLNNGFTYRPAGAITSLTPASGQRGTIVSIQGNSLRGYGGAVEGVQLNGIEATILSESDNLVVVAAGHSAVAGAGVVRLTADSGAVVTSTGGTTFAYVEPAQLTAVTPNTGAKDTRVTITGSSLRQAASTISSVELAGVLASIVYQNDTAIVVRAAEGVATGSSENITITADSGAFVTFINTWHYVPSGEIDTITPASGQAGTFITIQGSDLRANSSAVTLASIGGSPVQIVFENETLVILRASASIPVGSQDVLLEGASGATIEASASWTQAAPGVITRTDTELVVELDDAPAGAVNVTVRADTGAEVVAASGAFTYLPRSSIAALEPSSGQLGTIVTLTGSNLLGGGSNVVVRFGSINTTVLQANDTVIAVATGAKPDTLSSLDLVDVTVVADTGARAVLVDGWQVAPPSAISALSVARGTRGTRVNITGTRLLADGTAIVRVTLAGAEATILQGNSQDFVYVAAGDANAGVGDVVVESNNGATTVLAGAWSYLERGDITAVLPATGVYGTVVTVRGDRLLGGGSRVVAVSLKNIEAAQILVDDSDSEIIVVANHGDPGVGNVTLYADTGAIVTTSC</sequence>
<dbReference type="PANTHER" id="PTHR22625">
    <property type="entry name" value="PLEXIN"/>
    <property type="match status" value="1"/>
</dbReference>
<feature type="domain" description="IPT/TIG" evidence="2">
    <location>
        <begin position="3508"/>
        <end position="3597"/>
    </location>
</feature>
<feature type="domain" description="IPT/TIG" evidence="2">
    <location>
        <begin position="6009"/>
        <end position="6091"/>
    </location>
</feature>
<evidence type="ECO:0000259" key="2">
    <source>
        <dbReference type="SMART" id="SM00429"/>
    </source>
</evidence>
<feature type="domain" description="IPT/TIG" evidence="2">
    <location>
        <begin position="3061"/>
        <end position="3148"/>
    </location>
</feature>
<dbReference type="SMART" id="SM00429">
    <property type="entry name" value="IPT"/>
    <property type="match status" value="48"/>
</dbReference>
<dbReference type="Pfam" id="PF01833">
    <property type="entry name" value="TIG"/>
    <property type="match status" value="45"/>
</dbReference>
<feature type="domain" description="IPT/TIG" evidence="2">
    <location>
        <begin position="4754"/>
        <end position="4844"/>
    </location>
</feature>
<feature type="domain" description="IPT/TIG" evidence="2">
    <location>
        <begin position="1792"/>
        <end position="1883"/>
    </location>
</feature>
<feature type="domain" description="IPT/TIG" evidence="2">
    <location>
        <begin position="6269"/>
        <end position="6355"/>
    </location>
</feature>
<feature type="domain" description="IPT/TIG" evidence="2">
    <location>
        <begin position="1236"/>
        <end position="1320"/>
    </location>
</feature>
<reference evidence="3 4" key="1">
    <citation type="journal article" date="2008" name="Nature">
        <title>The genome of the choanoflagellate Monosiga brevicollis and the origin of metazoans.</title>
        <authorList>
            <consortium name="JGI Sequencing"/>
            <person name="King N."/>
            <person name="Westbrook M.J."/>
            <person name="Young S.L."/>
            <person name="Kuo A."/>
            <person name="Abedin M."/>
            <person name="Chapman J."/>
            <person name="Fairclough S."/>
            <person name="Hellsten U."/>
            <person name="Isogai Y."/>
            <person name="Letunic I."/>
            <person name="Marr M."/>
            <person name="Pincus D."/>
            <person name="Putnam N."/>
            <person name="Rokas A."/>
            <person name="Wright K.J."/>
            <person name="Zuzow R."/>
            <person name="Dirks W."/>
            <person name="Good M."/>
            <person name="Goodstein D."/>
            <person name="Lemons D."/>
            <person name="Li W."/>
            <person name="Lyons J.B."/>
            <person name="Morris A."/>
            <person name="Nichols S."/>
            <person name="Richter D.J."/>
            <person name="Salamov A."/>
            <person name="Bork P."/>
            <person name="Lim W.A."/>
            <person name="Manning G."/>
            <person name="Miller W.T."/>
            <person name="McGinnis W."/>
            <person name="Shapiro H."/>
            <person name="Tjian R."/>
            <person name="Grigoriev I.V."/>
            <person name="Rokhsar D."/>
        </authorList>
    </citation>
    <scope>NUCLEOTIDE SEQUENCE [LARGE SCALE GENOMIC DNA]</scope>
    <source>
        <strain evidence="4">MX1 / ATCC 50154</strain>
    </source>
</reference>
<feature type="domain" description="IPT/TIG" evidence="2">
    <location>
        <begin position="5387"/>
        <end position="5474"/>
    </location>
</feature>
<dbReference type="InterPro" id="IPR002909">
    <property type="entry name" value="IPT_dom"/>
</dbReference>
<dbReference type="EMBL" id="CH991545">
    <property type="protein sequence ID" value="EDQ91321.1"/>
    <property type="molecule type" value="Genomic_DNA"/>
</dbReference>
<feature type="domain" description="IPT/TIG" evidence="2">
    <location>
        <begin position="6357"/>
        <end position="6441"/>
    </location>
</feature>
<feature type="domain" description="IPT/TIG" evidence="2">
    <location>
        <begin position="1977"/>
        <end position="2067"/>
    </location>
</feature>
<dbReference type="RefSeq" id="XP_001743743.1">
    <property type="nucleotide sequence ID" value="XM_001743691.1"/>
</dbReference>
<feature type="domain" description="IPT/TIG" evidence="2">
    <location>
        <begin position="4129"/>
        <end position="4216"/>
    </location>
</feature>
<dbReference type="GeneID" id="5888890"/>
<feature type="domain" description="IPT/TIG" evidence="2">
    <location>
        <begin position="3150"/>
        <end position="3237"/>
    </location>
</feature>
<feature type="domain" description="IPT/TIG" evidence="2">
    <location>
        <begin position="5565"/>
        <end position="5651"/>
    </location>
</feature>
<feature type="domain" description="IPT/TIG" evidence="2">
    <location>
        <begin position="5922"/>
        <end position="6007"/>
    </location>
</feature>
<dbReference type="CDD" id="cd00603">
    <property type="entry name" value="IPT_PCSR"/>
    <property type="match status" value="12"/>
</dbReference>
<feature type="domain" description="IPT/TIG" evidence="2">
    <location>
        <begin position="6702"/>
        <end position="6787"/>
    </location>
</feature>
<feature type="domain" description="IPT/TIG" evidence="2">
    <location>
        <begin position="2608"/>
        <end position="2697"/>
    </location>
</feature>
<dbReference type="PANTHER" id="PTHR22625:SF70">
    <property type="entry name" value="PLEXIN A, ISOFORM A"/>
    <property type="match status" value="1"/>
</dbReference>
<organism evidence="3 4">
    <name type="scientific">Monosiga brevicollis</name>
    <name type="common">Choanoflagellate</name>
    <dbReference type="NCBI Taxonomy" id="81824"/>
    <lineage>
        <taxon>Eukaryota</taxon>
        <taxon>Choanoflagellata</taxon>
        <taxon>Craspedida</taxon>
        <taxon>Salpingoecidae</taxon>
        <taxon>Monosiga</taxon>
    </lineage>
</organism>
<gene>
    <name evidence="3" type="ORF">MONBRDRAFT_6452</name>
</gene>
<feature type="domain" description="IPT/TIG" evidence="2">
    <location>
        <begin position="4934"/>
        <end position="5023"/>
    </location>
</feature>
<feature type="domain" description="IPT/TIG" evidence="2">
    <location>
        <begin position="3327"/>
        <end position="3407"/>
    </location>
</feature>
<feature type="domain" description="IPT/TIG" evidence="2">
    <location>
        <begin position="1149"/>
        <end position="1234"/>
    </location>
</feature>
<dbReference type="CDD" id="cd00102">
    <property type="entry name" value="IPT"/>
    <property type="match status" value="11"/>
</dbReference>
<feature type="domain" description="IPT/TIG" evidence="2">
    <location>
        <begin position="1438"/>
        <end position="1526"/>
    </location>
</feature>
<keyword evidence="1" id="KW-0732">Signal</keyword>
<dbReference type="KEGG" id="mbr:MONBRDRAFT_6452"/>
<dbReference type="Gene3D" id="2.60.40.10">
    <property type="entry name" value="Immunoglobulins"/>
    <property type="match status" value="75"/>
</dbReference>
<feature type="domain" description="IPT/TIG" evidence="2">
    <location>
        <begin position="5653"/>
        <end position="5733"/>
    </location>
</feature>
<feature type="domain" description="IPT/TIG" evidence="2">
    <location>
        <begin position="706"/>
        <end position="795"/>
    </location>
</feature>
<evidence type="ECO:0000256" key="1">
    <source>
        <dbReference type="SAM" id="SignalP"/>
    </source>
</evidence>
<keyword evidence="4" id="KW-1185">Reference proteome</keyword>
<feature type="domain" description="IPT/TIG" evidence="2">
    <location>
        <begin position="5025"/>
        <end position="5113"/>
    </location>
</feature>
<dbReference type="InterPro" id="IPR006626">
    <property type="entry name" value="PbH1"/>
</dbReference>
<feature type="domain" description="IPT/TIG" evidence="2">
    <location>
        <begin position="5115"/>
        <end position="5202"/>
    </location>
</feature>
<feature type="domain" description="IPT/TIG" evidence="2">
    <location>
        <begin position="2428"/>
        <end position="2518"/>
    </location>
</feature>
<feature type="domain" description="IPT/TIG" evidence="2">
    <location>
        <begin position="240"/>
        <end position="326"/>
    </location>
</feature>
<feature type="domain" description="IPT/TIG" evidence="2">
    <location>
        <begin position="6789"/>
        <end position="6876"/>
    </location>
</feature>
<feature type="domain" description="IPT/TIG" evidence="2">
    <location>
        <begin position="2699"/>
        <end position="2787"/>
    </location>
</feature>
<feature type="domain" description="IPT/TIG" evidence="2">
    <location>
        <begin position="2520"/>
        <end position="2606"/>
    </location>
</feature>
<dbReference type="GO" id="GO:0017154">
    <property type="term" value="F:semaphorin receptor activity"/>
    <property type="evidence" value="ECO:0007669"/>
    <property type="project" value="InterPro"/>
</dbReference>
<dbReference type="InterPro" id="IPR013783">
    <property type="entry name" value="Ig-like_fold"/>
</dbReference>
<dbReference type="InParanoid" id="A9UTX2"/>
<feature type="domain" description="IPT/TIG" evidence="2">
    <location>
        <begin position="1061"/>
        <end position="1147"/>
    </location>
</feature>
<feature type="domain" description="IPT/TIG" evidence="2">
    <location>
        <begin position="5294"/>
        <end position="5385"/>
    </location>
</feature>
<feature type="domain" description="IPT/TIG" evidence="2">
    <location>
        <begin position="2789"/>
        <end position="2876"/>
    </location>
</feature>
<dbReference type="OMA" id="HENASDH"/>
<feature type="domain" description="IPT/TIG" evidence="2">
    <location>
        <begin position="3865"/>
        <end position="3953"/>
    </location>
</feature>
<feature type="domain" description="IPT/TIG" evidence="2">
    <location>
        <begin position="2968"/>
        <end position="3059"/>
    </location>
</feature>
<dbReference type="InterPro" id="IPR014756">
    <property type="entry name" value="Ig_E-set"/>
</dbReference>
<feature type="chain" id="PRO_5005661416" description="IPT/TIG domain-containing protein" evidence="1">
    <location>
        <begin position="30"/>
        <end position="7357"/>
    </location>
</feature>
<dbReference type="SUPFAM" id="SSF81296">
    <property type="entry name" value="E set domains"/>
    <property type="match status" value="75"/>
</dbReference>